<evidence type="ECO:0000313" key="3">
    <source>
        <dbReference type="EMBL" id="HIV98513.1"/>
    </source>
</evidence>
<evidence type="ECO:0000313" key="4">
    <source>
        <dbReference type="Proteomes" id="UP000823936"/>
    </source>
</evidence>
<protein>
    <submittedName>
        <fullName evidence="3">Endonuclease/exonuclease/phosphatase family protein</fullName>
    </submittedName>
</protein>
<name>A0A9D1PTL7_9SPIO</name>
<evidence type="ECO:0000256" key="1">
    <source>
        <dbReference type="SAM" id="SignalP"/>
    </source>
</evidence>
<accession>A0A9D1PTL7</accession>
<dbReference type="AlphaFoldDB" id="A0A9D1PTL7"/>
<keyword evidence="3" id="KW-0255">Endonuclease</keyword>
<evidence type="ECO:0000259" key="2">
    <source>
        <dbReference type="Pfam" id="PF19580"/>
    </source>
</evidence>
<feature type="domain" description="Endonuclease/exonuclease/phosphatase" evidence="2">
    <location>
        <begin position="28"/>
        <end position="305"/>
    </location>
</feature>
<gene>
    <name evidence="3" type="ORF">IAB12_01885</name>
</gene>
<proteinExistence type="predicted"/>
<dbReference type="GO" id="GO:0004519">
    <property type="term" value="F:endonuclease activity"/>
    <property type="evidence" value="ECO:0007669"/>
    <property type="project" value="UniProtKB-KW"/>
</dbReference>
<keyword evidence="3" id="KW-0378">Hydrolase</keyword>
<dbReference type="PROSITE" id="PS51257">
    <property type="entry name" value="PROKAR_LIPOPROTEIN"/>
    <property type="match status" value="1"/>
</dbReference>
<dbReference type="SUPFAM" id="SSF56219">
    <property type="entry name" value="DNase I-like"/>
    <property type="match status" value="1"/>
</dbReference>
<keyword evidence="1" id="KW-0732">Signal</keyword>
<dbReference type="Gene3D" id="3.60.10.10">
    <property type="entry name" value="Endonuclease/exonuclease/phosphatase"/>
    <property type="match status" value="1"/>
</dbReference>
<dbReference type="InterPro" id="IPR005135">
    <property type="entry name" value="Endo/exonuclease/phosphatase"/>
</dbReference>
<keyword evidence="3" id="KW-0540">Nuclease</keyword>
<comment type="caution">
    <text evidence="3">The sequence shown here is derived from an EMBL/GenBank/DDBJ whole genome shotgun (WGS) entry which is preliminary data.</text>
</comment>
<dbReference type="EMBL" id="DXHU01000006">
    <property type="protein sequence ID" value="HIV98513.1"/>
    <property type="molecule type" value="Genomic_DNA"/>
</dbReference>
<dbReference type="Pfam" id="PF19580">
    <property type="entry name" value="Exo_endo_phos_3"/>
    <property type="match status" value="1"/>
</dbReference>
<reference evidence="3" key="1">
    <citation type="journal article" date="2021" name="PeerJ">
        <title>Extensive microbial diversity within the chicken gut microbiome revealed by metagenomics and culture.</title>
        <authorList>
            <person name="Gilroy R."/>
            <person name="Ravi A."/>
            <person name="Getino M."/>
            <person name="Pursley I."/>
            <person name="Horton D.L."/>
            <person name="Alikhan N.F."/>
            <person name="Baker D."/>
            <person name="Gharbi K."/>
            <person name="Hall N."/>
            <person name="Watson M."/>
            <person name="Adriaenssens E.M."/>
            <person name="Foster-Nyarko E."/>
            <person name="Jarju S."/>
            <person name="Secka A."/>
            <person name="Antonio M."/>
            <person name="Oren A."/>
            <person name="Chaudhuri R.R."/>
            <person name="La Ragione R."/>
            <person name="Hildebrand F."/>
            <person name="Pallen M.J."/>
        </authorList>
    </citation>
    <scope>NUCLEOTIDE SEQUENCE</scope>
    <source>
        <strain evidence="3">Gambia11-129</strain>
    </source>
</reference>
<sequence>MKSAVLAVLFLLAVSCAQPSFDDSTFSILTYNAYLLFDDTVDGDEYFPFTKDGGYDGDKYRKRISLTSSALMSMDATLIVLEEIESEKVIIDLINAGLYKSGYKYYGFIDTDIPISVAFISKIPVNSVSVHSLDGMRPVLEVNLDFRSDSITVYALHAPSRLGGSDAEEKRRELFEYISFLLSSSDSLAIAAGDFNEDAGKSSLISIPSSGFDSPLYVTEDEGEVSSSVFFCPTVSSFYAGTYFYEDKWYFFDNIIFTSHAFDDSMLEYQGTVIYDNPPYTDSYGRPQKYDIKTNSGYSDHLAVKVIFRYN</sequence>
<feature type="chain" id="PRO_5038801688" evidence="1">
    <location>
        <begin position="18"/>
        <end position="311"/>
    </location>
</feature>
<feature type="signal peptide" evidence="1">
    <location>
        <begin position="1"/>
        <end position="17"/>
    </location>
</feature>
<organism evidence="3 4">
    <name type="scientific">Candidatus Ornithospirochaeta avicola</name>
    <dbReference type="NCBI Taxonomy" id="2840896"/>
    <lineage>
        <taxon>Bacteria</taxon>
        <taxon>Pseudomonadati</taxon>
        <taxon>Spirochaetota</taxon>
        <taxon>Spirochaetia</taxon>
        <taxon>Spirochaetales</taxon>
        <taxon>Spirochaetaceae</taxon>
        <taxon>Spirochaetaceae incertae sedis</taxon>
        <taxon>Candidatus Ornithospirochaeta</taxon>
    </lineage>
</organism>
<dbReference type="InterPro" id="IPR036691">
    <property type="entry name" value="Endo/exonu/phosph_ase_sf"/>
</dbReference>
<reference evidence="3" key="2">
    <citation type="submission" date="2021-04" db="EMBL/GenBank/DDBJ databases">
        <authorList>
            <person name="Gilroy R."/>
        </authorList>
    </citation>
    <scope>NUCLEOTIDE SEQUENCE</scope>
    <source>
        <strain evidence="3">Gambia11-129</strain>
    </source>
</reference>
<dbReference type="Proteomes" id="UP000823936">
    <property type="component" value="Unassembled WGS sequence"/>
</dbReference>